<organism evidence="1">
    <name type="scientific">Rosellinia necatrix</name>
    <name type="common">White root-rot fungus</name>
    <dbReference type="NCBI Taxonomy" id="77044"/>
    <lineage>
        <taxon>Eukaryota</taxon>
        <taxon>Fungi</taxon>
        <taxon>Dikarya</taxon>
        <taxon>Ascomycota</taxon>
        <taxon>Pezizomycotina</taxon>
        <taxon>Sordariomycetes</taxon>
        <taxon>Xylariomycetidae</taxon>
        <taxon>Xylariales</taxon>
        <taxon>Xylariaceae</taxon>
        <taxon>Rosellinia</taxon>
    </lineage>
</organism>
<dbReference type="EMBL" id="DF977469">
    <property type="protein sequence ID" value="GAP86923.2"/>
    <property type="molecule type" value="Genomic_DNA"/>
</dbReference>
<name>A0A1W2TFS4_ROSNE</name>
<evidence type="ECO:0000313" key="1">
    <source>
        <dbReference type="EMBL" id="GAP86923.2"/>
    </source>
</evidence>
<dbReference type="OrthoDB" id="341259at2759"/>
<proteinExistence type="predicted"/>
<accession>A0A1W2TFS4</accession>
<sequence>MGYPASSIDWLVSLFLNSINVSSHTNPSYMDPLFKSDTGTNRHYHDIEGSTFIVFPHLILRSAKSQKQMRKNTIDLKKKFSHGFTENMVQSERTLDEAYFPGLSRSALTARNKFQVVPRECTTTPSGRQGNTHDRPIRMVSQLWIYSYDRYALTAFTQRRPRYEGPTHTLVREDNPSLIPTLFTAVYAGLIIAKKVSEFGDHQDDRSVQPPLDIFEASVAQILTDVNTYIDPRHDTGDSGATARYSGEINYGLRSKKTDIRIFSEPFSFPSRNIFKHA</sequence>
<reference evidence="1" key="1">
    <citation type="submission" date="2016-03" db="EMBL/GenBank/DDBJ databases">
        <title>Draft genome sequence of Rosellinia necatrix.</title>
        <authorList>
            <person name="Kanematsu S."/>
        </authorList>
    </citation>
    <scope>NUCLEOTIDE SEQUENCE [LARGE SCALE GENOMIC DNA]</scope>
    <source>
        <strain evidence="1">W97</strain>
    </source>
</reference>
<dbReference type="Proteomes" id="UP000054516">
    <property type="component" value="Unassembled WGS sequence"/>
</dbReference>
<protein>
    <submittedName>
        <fullName evidence="1">Uncharacterized protein</fullName>
    </submittedName>
</protein>
<dbReference type="AlphaFoldDB" id="A0A1W2TFS4"/>
<gene>
    <name evidence="1" type="ORF">SAMD00023353_2400730</name>
</gene>
<keyword evidence="2" id="KW-1185">Reference proteome</keyword>
<evidence type="ECO:0000313" key="2">
    <source>
        <dbReference type="Proteomes" id="UP000054516"/>
    </source>
</evidence>
<dbReference type="STRING" id="77044.A0A1W2TFS4"/>